<dbReference type="CDD" id="cd22671">
    <property type="entry name" value="FHA_APTX-like"/>
    <property type="match status" value="1"/>
</dbReference>
<accession>A0A5A7R7N9</accession>
<proteinExistence type="predicted"/>
<evidence type="ECO:0000313" key="3">
    <source>
        <dbReference type="Proteomes" id="UP000325081"/>
    </source>
</evidence>
<organism evidence="2 3">
    <name type="scientific">Striga asiatica</name>
    <name type="common">Asiatic witchweed</name>
    <name type="synonym">Buchnera asiatica</name>
    <dbReference type="NCBI Taxonomy" id="4170"/>
    <lineage>
        <taxon>Eukaryota</taxon>
        <taxon>Viridiplantae</taxon>
        <taxon>Streptophyta</taxon>
        <taxon>Embryophyta</taxon>
        <taxon>Tracheophyta</taxon>
        <taxon>Spermatophyta</taxon>
        <taxon>Magnoliopsida</taxon>
        <taxon>eudicotyledons</taxon>
        <taxon>Gunneridae</taxon>
        <taxon>Pentapetalae</taxon>
        <taxon>asterids</taxon>
        <taxon>lamiids</taxon>
        <taxon>Lamiales</taxon>
        <taxon>Orobanchaceae</taxon>
        <taxon>Buchnereae</taxon>
        <taxon>Striga</taxon>
    </lineage>
</organism>
<dbReference type="PANTHER" id="PTHR37733">
    <property type="entry name" value="SMAD/FHA DOMAIN-CONTAINING PROTEIN"/>
    <property type="match status" value="1"/>
</dbReference>
<gene>
    <name evidence="2" type="ORF">STAS_29824</name>
</gene>
<feature type="compositionally biased region" description="Basic and acidic residues" evidence="1">
    <location>
        <begin position="243"/>
        <end position="268"/>
    </location>
</feature>
<reference evidence="3" key="1">
    <citation type="journal article" date="2019" name="Curr. Biol.">
        <title>Genome Sequence of Striga asiatica Provides Insight into the Evolution of Plant Parasitism.</title>
        <authorList>
            <person name="Yoshida S."/>
            <person name="Kim S."/>
            <person name="Wafula E.K."/>
            <person name="Tanskanen J."/>
            <person name="Kim Y.M."/>
            <person name="Honaas L."/>
            <person name="Yang Z."/>
            <person name="Spallek T."/>
            <person name="Conn C.E."/>
            <person name="Ichihashi Y."/>
            <person name="Cheong K."/>
            <person name="Cui S."/>
            <person name="Der J.P."/>
            <person name="Gundlach H."/>
            <person name="Jiao Y."/>
            <person name="Hori C."/>
            <person name="Ishida J.K."/>
            <person name="Kasahara H."/>
            <person name="Kiba T."/>
            <person name="Kim M.S."/>
            <person name="Koo N."/>
            <person name="Laohavisit A."/>
            <person name="Lee Y.H."/>
            <person name="Lumba S."/>
            <person name="McCourt P."/>
            <person name="Mortimer J.C."/>
            <person name="Mutuku J.M."/>
            <person name="Nomura T."/>
            <person name="Sasaki-Sekimoto Y."/>
            <person name="Seto Y."/>
            <person name="Wang Y."/>
            <person name="Wakatake T."/>
            <person name="Sakakibara H."/>
            <person name="Demura T."/>
            <person name="Yamaguchi S."/>
            <person name="Yoneyama K."/>
            <person name="Manabe R.I."/>
            <person name="Nelson D.C."/>
            <person name="Schulman A.H."/>
            <person name="Timko M.P."/>
            <person name="dePamphilis C.W."/>
            <person name="Choi D."/>
            <person name="Shirasu K."/>
        </authorList>
    </citation>
    <scope>NUCLEOTIDE SEQUENCE [LARGE SCALE GENOMIC DNA]</scope>
    <source>
        <strain evidence="3">cv. UVA1</strain>
    </source>
</reference>
<dbReference type="InterPro" id="IPR008984">
    <property type="entry name" value="SMAD_FHA_dom_sf"/>
</dbReference>
<dbReference type="Proteomes" id="UP000325081">
    <property type="component" value="Unassembled WGS sequence"/>
</dbReference>
<dbReference type="EMBL" id="BKCP01010292">
    <property type="protein sequence ID" value="GER52374.1"/>
    <property type="molecule type" value="Genomic_DNA"/>
</dbReference>
<dbReference type="PANTHER" id="PTHR37733:SF1">
    <property type="entry name" value="SMAD_FHA DOMAIN-CONTAINING PROTEIN"/>
    <property type="match status" value="1"/>
</dbReference>
<feature type="compositionally biased region" description="Acidic residues" evidence="1">
    <location>
        <begin position="213"/>
        <end position="224"/>
    </location>
</feature>
<feature type="compositionally biased region" description="Acidic residues" evidence="1">
    <location>
        <begin position="269"/>
        <end position="325"/>
    </location>
</feature>
<comment type="caution">
    <text evidence="2">The sequence shown here is derived from an EMBL/GenBank/DDBJ whole genome shotgun (WGS) entry which is preliminary data.</text>
</comment>
<dbReference type="Gene3D" id="2.60.200.20">
    <property type="match status" value="1"/>
</dbReference>
<dbReference type="OrthoDB" id="688570at2759"/>
<evidence type="ECO:0000256" key="1">
    <source>
        <dbReference type="SAM" id="MobiDB-lite"/>
    </source>
</evidence>
<dbReference type="SUPFAM" id="SSF49879">
    <property type="entry name" value="SMAD/FHA domain"/>
    <property type="match status" value="1"/>
</dbReference>
<feature type="compositionally biased region" description="Basic residues" evidence="1">
    <location>
        <begin position="199"/>
        <end position="209"/>
    </location>
</feature>
<keyword evidence="3" id="KW-1185">Reference proteome</keyword>
<dbReference type="AlphaFoldDB" id="A0A5A7R7N9"/>
<name>A0A5A7R7N9_STRAF</name>
<evidence type="ECO:0000313" key="2">
    <source>
        <dbReference type="EMBL" id="GER52374.1"/>
    </source>
</evidence>
<sequence>MEVVSQDGTRIRMGPGQTQELGRAHGLSSVDKTISRRQVSLSILLAPSVGQETLIQFEVLGRNPIYVSQGGGVKIFRRFERGEMRDGDMFCVSAKNPVWYAIRKIDNGDEGGARRNDPESELGANLESGFDSRGFEDMGQAAVDFLGLDPVKEFGFLAIGHEFDSYPVKMIRDIKQWDWFLEEAKKDVDDEDEDEAKTGKKSSRRKRKKGTENDDEDWSAESEDDKSIIDKLRKSQKPKYMTRSKDRGKNSKKEDASKRKSPTVKETREIDDDEKDEDEDDETLGGFIVDDENMEDEEENRDEEENEIEEEEELVDEDEDEDEDE</sequence>
<feature type="region of interest" description="Disordered" evidence="1">
    <location>
        <begin position="186"/>
        <end position="325"/>
    </location>
</feature>
<protein>
    <submittedName>
        <fullName evidence="2">SMAD/FHA domain-containing protein</fullName>
    </submittedName>
</protein>